<dbReference type="GO" id="GO:0101005">
    <property type="term" value="F:deubiquitinase activity"/>
    <property type="evidence" value="ECO:0007669"/>
    <property type="project" value="TreeGrafter"/>
</dbReference>
<evidence type="ECO:0000313" key="6">
    <source>
        <dbReference type="EMBL" id="KAA6391469.1"/>
    </source>
</evidence>
<evidence type="ECO:0000259" key="5">
    <source>
        <dbReference type="PROSITE" id="PS51858"/>
    </source>
</evidence>
<feature type="compositionally biased region" description="Basic and acidic residues" evidence="4">
    <location>
        <begin position="159"/>
        <end position="189"/>
    </location>
</feature>
<dbReference type="AlphaFoldDB" id="A0A5J4WAS1"/>
<dbReference type="Proteomes" id="UP000324800">
    <property type="component" value="Unassembled WGS sequence"/>
</dbReference>
<dbReference type="Gene3D" id="3.90.1720.30">
    <property type="entry name" value="PPPDE domains"/>
    <property type="match status" value="1"/>
</dbReference>
<dbReference type="PANTHER" id="PTHR12378">
    <property type="entry name" value="DESUMOYLATING ISOPEPTIDASE"/>
    <property type="match status" value="1"/>
</dbReference>
<evidence type="ECO:0000256" key="4">
    <source>
        <dbReference type="SAM" id="MobiDB-lite"/>
    </source>
</evidence>
<dbReference type="PROSITE" id="PS51858">
    <property type="entry name" value="PPPDE"/>
    <property type="match status" value="1"/>
</dbReference>
<protein>
    <recommendedName>
        <fullName evidence="5">PPPDE domain-containing protein</fullName>
    </recommendedName>
</protein>
<dbReference type="PANTHER" id="PTHR12378:SF80">
    <property type="entry name" value="IP06716P-RELATED"/>
    <property type="match status" value="1"/>
</dbReference>
<feature type="domain" description="PPPDE" evidence="5">
    <location>
        <begin position="7"/>
        <end position="138"/>
    </location>
</feature>
<comment type="caution">
    <text evidence="6">The sequence shown here is derived from an EMBL/GenBank/DDBJ whole genome shotgun (WGS) entry which is preliminary data.</text>
</comment>
<proteinExistence type="inferred from homology"/>
<evidence type="ECO:0000313" key="7">
    <source>
        <dbReference type="Proteomes" id="UP000324800"/>
    </source>
</evidence>
<reference evidence="6 7" key="1">
    <citation type="submission" date="2019-03" db="EMBL/GenBank/DDBJ databases">
        <title>Single cell metagenomics reveals metabolic interactions within the superorganism composed of flagellate Streblomastix strix and complex community of Bacteroidetes bacteria on its surface.</title>
        <authorList>
            <person name="Treitli S.C."/>
            <person name="Kolisko M."/>
            <person name="Husnik F."/>
            <person name="Keeling P."/>
            <person name="Hampl V."/>
        </authorList>
    </citation>
    <scope>NUCLEOTIDE SEQUENCE [LARGE SCALE GENOMIC DNA]</scope>
    <source>
        <strain evidence="6">ST1C</strain>
    </source>
</reference>
<dbReference type="SMART" id="SM01179">
    <property type="entry name" value="DUF862"/>
    <property type="match status" value="1"/>
</dbReference>
<accession>A0A5J4WAS1</accession>
<dbReference type="OrthoDB" id="412286at2759"/>
<gene>
    <name evidence="6" type="ORF">EZS28_013002</name>
</gene>
<evidence type="ECO:0000256" key="2">
    <source>
        <dbReference type="ARBA" id="ARBA00022670"/>
    </source>
</evidence>
<organism evidence="6 7">
    <name type="scientific">Streblomastix strix</name>
    <dbReference type="NCBI Taxonomy" id="222440"/>
    <lineage>
        <taxon>Eukaryota</taxon>
        <taxon>Metamonada</taxon>
        <taxon>Preaxostyla</taxon>
        <taxon>Oxymonadida</taxon>
        <taxon>Streblomastigidae</taxon>
        <taxon>Streblomastix</taxon>
    </lineage>
</organism>
<comment type="similarity">
    <text evidence="1">Belongs to the DeSI family.</text>
</comment>
<keyword evidence="2" id="KW-0645">Protease</keyword>
<feature type="compositionally biased region" description="Polar residues" evidence="4">
    <location>
        <begin position="195"/>
        <end position="208"/>
    </location>
</feature>
<feature type="region of interest" description="Disordered" evidence="4">
    <location>
        <begin position="140"/>
        <end position="208"/>
    </location>
</feature>
<dbReference type="Pfam" id="PF05903">
    <property type="entry name" value="Peptidase_C97"/>
    <property type="match status" value="1"/>
</dbReference>
<dbReference type="InterPro" id="IPR008580">
    <property type="entry name" value="PPPDE_dom"/>
</dbReference>
<dbReference type="EMBL" id="SNRW01002871">
    <property type="protein sequence ID" value="KAA6391469.1"/>
    <property type="molecule type" value="Genomic_DNA"/>
</dbReference>
<dbReference type="GO" id="GO:0006508">
    <property type="term" value="P:proteolysis"/>
    <property type="evidence" value="ECO:0007669"/>
    <property type="project" value="UniProtKB-KW"/>
</dbReference>
<keyword evidence="3" id="KW-0378">Hydrolase</keyword>
<sequence length="208" mass="23292">MFGSKTTQISVNVYNLLQDGVKFNLPGMGIYHTGVVVNGTEYAFGGGEGSGTGVWEQTPKECPSNCTFKENIKIGECKKSQREIDQILDQMKNEYKASKYDVASNNCNVFSNDACQRLCGKSIPSWINRPASLLSMFSGGKKDDAPSIQTPTSSFDIAVQKEKKKEKKENEKEKKKEQDKQKENMDKFRNRWANYDTNQSGGSDNVKK</sequence>
<dbReference type="InterPro" id="IPR042266">
    <property type="entry name" value="PPPDE_sf"/>
</dbReference>
<name>A0A5J4WAS1_9EUKA</name>
<evidence type="ECO:0000256" key="1">
    <source>
        <dbReference type="ARBA" id="ARBA00008140"/>
    </source>
</evidence>
<evidence type="ECO:0000256" key="3">
    <source>
        <dbReference type="ARBA" id="ARBA00022801"/>
    </source>
</evidence>
<dbReference type="GO" id="GO:0016579">
    <property type="term" value="P:protein deubiquitination"/>
    <property type="evidence" value="ECO:0007669"/>
    <property type="project" value="TreeGrafter"/>
</dbReference>